<accession>A0A1I2T2A5</accession>
<dbReference type="EMBL" id="FOPC01000005">
    <property type="protein sequence ID" value="SFG58848.1"/>
    <property type="molecule type" value="Genomic_DNA"/>
</dbReference>
<organism evidence="1 2">
    <name type="scientific">Algoriphagus hitonicola</name>
    <dbReference type="NCBI Taxonomy" id="435880"/>
    <lineage>
        <taxon>Bacteria</taxon>
        <taxon>Pseudomonadati</taxon>
        <taxon>Bacteroidota</taxon>
        <taxon>Cytophagia</taxon>
        <taxon>Cytophagales</taxon>
        <taxon>Cyclobacteriaceae</taxon>
        <taxon>Algoriphagus</taxon>
    </lineage>
</organism>
<sequence length="48" mass="5512">MIYREAESELELLSKNFKAIAVIGPRQYERSSRNKSIEGLSSLVTLQR</sequence>
<reference evidence="2" key="1">
    <citation type="submission" date="2016-10" db="EMBL/GenBank/DDBJ databases">
        <authorList>
            <person name="Varghese N."/>
            <person name="Submissions S."/>
        </authorList>
    </citation>
    <scope>NUCLEOTIDE SEQUENCE [LARGE SCALE GENOMIC DNA]</scope>
    <source>
        <strain evidence="2">DSM 19315</strain>
    </source>
</reference>
<dbReference type="AlphaFoldDB" id="A0A1I2T2A5"/>
<keyword evidence="2" id="KW-1185">Reference proteome</keyword>
<gene>
    <name evidence="1" type="ORF">SAMN04487988_105174</name>
</gene>
<evidence type="ECO:0000313" key="1">
    <source>
        <dbReference type="EMBL" id="SFG58848.1"/>
    </source>
</evidence>
<proteinExistence type="predicted"/>
<name>A0A1I2T2A5_9BACT</name>
<dbReference type="Proteomes" id="UP000199642">
    <property type="component" value="Unassembled WGS sequence"/>
</dbReference>
<protein>
    <submittedName>
        <fullName evidence="1">Uncharacterized protein</fullName>
    </submittedName>
</protein>
<evidence type="ECO:0000313" key="2">
    <source>
        <dbReference type="Proteomes" id="UP000199642"/>
    </source>
</evidence>